<proteinExistence type="predicted"/>
<evidence type="ECO:0000256" key="1">
    <source>
        <dbReference type="SAM" id="Phobius"/>
    </source>
</evidence>
<sequence>MEEDSKYINRLQLSKDIIKFSAIALMLIVWAIVSFIARSNKELIEKNPNISSYEECVAAPGSKIQESYPSVCVAVNGKRFVEPITIQQTNSETITSDWKKYISTDQSYTLIYPPDWLVRASESVIEIYYPKAVRLDSYILIESFSDDYSCEKHRDTETKKGEPDPLSIPSYFNEDYIWLGDFIDKKFTYLFRNTFKSDGKIYQREYRLIPHNNICYTIDSYSLSEEYLKTHDQILSMFKFINMINPKWNRHINEEFNFYFEYPKDWEFTEDYYHQRGLSKYSDLLYVSIRPKTMKVDSYWLVRVINDLSVDGVVQDALKENPAYPDRQTELVAFKDITFLNLPAKQLNYKDMITDQYTKKVITHEYSETLLEKDGYIFVLPANSTKNTVMDQVLSTFRFID</sequence>
<comment type="caution">
    <text evidence="2">The sequence shown here is derived from an EMBL/GenBank/DDBJ whole genome shotgun (WGS) entry which is preliminary data.</text>
</comment>
<reference evidence="2 3" key="1">
    <citation type="journal article" date="2016" name="Nat. Commun.">
        <title>Thousands of microbial genomes shed light on interconnected biogeochemical processes in an aquifer system.</title>
        <authorList>
            <person name="Anantharaman K."/>
            <person name="Brown C.T."/>
            <person name="Hug L.A."/>
            <person name="Sharon I."/>
            <person name="Castelle C.J."/>
            <person name="Probst A.J."/>
            <person name="Thomas B.C."/>
            <person name="Singh A."/>
            <person name="Wilkins M.J."/>
            <person name="Karaoz U."/>
            <person name="Brodie E.L."/>
            <person name="Williams K.H."/>
            <person name="Hubbard S.S."/>
            <person name="Banfield J.F."/>
        </authorList>
    </citation>
    <scope>NUCLEOTIDE SEQUENCE [LARGE SCALE GENOMIC DNA]</scope>
</reference>
<dbReference type="Proteomes" id="UP000179221">
    <property type="component" value="Unassembled WGS sequence"/>
</dbReference>
<keyword evidence="1" id="KW-1133">Transmembrane helix</keyword>
<name>A0A1F7YJL0_9BACT</name>
<organism evidence="2 3">
    <name type="scientific">Candidatus Woesebacteria bacterium RIFCSPHIGHO2_01_FULL_40_22</name>
    <dbReference type="NCBI Taxonomy" id="1802499"/>
    <lineage>
        <taxon>Bacteria</taxon>
        <taxon>Candidatus Woeseibacteriota</taxon>
    </lineage>
</organism>
<dbReference type="AlphaFoldDB" id="A0A1F7YJL0"/>
<evidence type="ECO:0000313" key="3">
    <source>
        <dbReference type="Proteomes" id="UP000179221"/>
    </source>
</evidence>
<accession>A0A1F7YJL0</accession>
<evidence type="ECO:0000313" key="2">
    <source>
        <dbReference type="EMBL" id="OGM26788.1"/>
    </source>
</evidence>
<keyword evidence="1" id="KW-0812">Transmembrane</keyword>
<feature type="transmembrane region" description="Helical" evidence="1">
    <location>
        <begin position="20"/>
        <end position="37"/>
    </location>
</feature>
<protein>
    <submittedName>
        <fullName evidence="2">Uncharacterized protein</fullName>
    </submittedName>
</protein>
<gene>
    <name evidence="2" type="ORF">A2628_04510</name>
</gene>
<keyword evidence="1" id="KW-0472">Membrane</keyword>
<dbReference type="EMBL" id="MGGL01000009">
    <property type="protein sequence ID" value="OGM26788.1"/>
    <property type="molecule type" value="Genomic_DNA"/>
</dbReference>